<dbReference type="Proteomes" id="UP000290407">
    <property type="component" value="Unassembled WGS sequence"/>
</dbReference>
<evidence type="ECO:0000313" key="1">
    <source>
        <dbReference type="EMBL" id="RYC69819.1"/>
    </source>
</evidence>
<reference evidence="1 2" key="1">
    <citation type="submission" date="2019-01" db="EMBL/GenBank/DDBJ databases">
        <title>Spirosoma flava sp. nov., a propanil-degrading bacterium isolated from herbicide-contaminated soil.</title>
        <authorList>
            <person name="Zhang L."/>
            <person name="Jiang J.-D."/>
        </authorList>
    </citation>
    <scope>NUCLEOTIDE SEQUENCE [LARGE SCALE GENOMIC DNA]</scope>
    <source>
        <strain evidence="1 2">TY50</strain>
    </source>
</reference>
<name>A0A4Q2USL4_9BACT</name>
<gene>
    <name evidence="1" type="ORF">EQG79_14595</name>
</gene>
<evidence type="ECO:0000313" key="2">
    <source>
        <dbReference type="Proteomes" id="UP000290407"/>
    </source>
</evidence>
<proteinExistence type="predicted"/>
<sequence length="286" mass="32625">MNTIELWIKGKARLFSGPSGWAELSEQQAIQMTRVRLSIQDHQERVFVALRVLYGMKPRDQRWLFDAAFLRRQGLSPEAIDLTLSIGGQLLDTLAWIGEPDARFPRRFRVYDFQFGTPRVWLGRLGNRQIFSGPAEALSDCTFEDFMFAEKAFRSNNRPLLAAVLCRPLGKGRPALDKDRVANYVSRFARLDPALLERFYFGFGSSLLVLKRHFPQVFDPPGGSSTNSGKPTSGSWLDVAINMAKLDVTKIRDIEQTNLYLALKVLNEQIRQADEMKQQLEAVKKR</sequence>
<dbReference type="AlphaFoldDB" id="A0A4Q2USL4"/>
<keyword evidence="2" id="KW-1185">Reference proteome</keyword>
<comment type="caution">
    <text evidence="1">The sequence shown here is derived from an EMBL/GenBank/DDBJ whole genome shotgun (WGS) entry which is preliminary data.</text>
</comment>
<organism evidence="1 2">
    <name type="scientific">Spirosoma sordidisoli</name>
    <dbReference type="NCBI Taxonomy" id="2502893"/>
    <lineage>
        <taxon>Bacteria</taxon>
        <taxon>Pseudomonadati</taxon>
        <taxon>Bacteroidota</taxon>
        <taxon>Cytophagia</taxon>
        <taxon>Cytophagales</taxon>
        <taxon>Cytophagaceae</taxon>
        <taxon>Spirosoma</taxon>
    </lineage>
</organism>
<accession>A0A4Q2USL4</accession>
<dbReference type="RefSeq" id="WP_077919741.1">
    <property type="nucleotide sequence ID" value="NZ_SBLB01000003.1"/>
</dbReference>
<protein>
    <submittedName>
        <fullName evidence="1">Uncharacterized protein</fullName>
    </submittedName>
</protein>
<dbReference type="EMBL" id="SBLB01000003">
    <property type="protein sequence ID" value="RYC69819.1"/>
    <property type="molecule type" value="Genomic_DNA"/>
</dbReference>